<evidence type="ECO:0000313" key="11">
    <source>
        <dbReference type="EMBL" id="AWM74815.1"/>
    </source>
</evidence>
<dbReference type="InterPro" id="IPR004501">
    <property type="entry name" value="PTS_EIIC_3"/>
</dbReference>
<feature type="transmembrane region" description="Helical" evidence="9">
    <location>
        <begin position="240"/>
        <end position="266"/>
    </location>
</feature>
<dbReference type="PIRSF" id="PIRSF006351">
    <property type="entry name" value="PTS_EIIC-Cellobiose"/>
    <property type="match status" value="1"/>
</dbReference>
<evidence type="ECO:0000256" key="7">
    <source>
        <dbReference type="ARBA" id="ARBA00023136"/>
    </source>
</evidence>
<feature type="transmembrane region" description="Helical" evidence="9">
    <location>
        <begin position="190"/>
        <end position="212"/>
    </location>
</feature>
<protein>
    <recommendedName>
        <fullName evidence="8">Permease IIC component</fullName>
    </recommendedName>
</protein>
<reference evidence="11 12" key="1">
    <citation type="submission" date="2018-05" db="EMBL/GenBank/DDBJ databases">
        <title>Reference genomes for bee gut microbiota database.</title>
        <authorList>
            <person name="Ellegaard K.M."/>
        </authorList>
    </citation>
    <scope>NUCLEOTIDE SEQUENCE [LARGE SCALE GENOMIC DNA]</scope>
    <source>
        <strain evidence="11 12">ESL0186</strain>
    </source>
</reference>
<dbReference type="InterPro" id="IPR003352">
    <property type="entry name" value="PTS_EIIC"/>
</dbReference>
<evidence type="ECO:0000256" key="4">
    <source>
        <dbReference type="ARBA" id="ARBA00022597"/>
    </source>
</evidence>
<organism evidence="11 12">
    <name type="scientific">Lactobacillus kullabergensis</name>
    <dbReference type="NCBI Taxonomy" id="1218493"/>
    <lineage>
        <taxon>Bacteria</taxon>
        <taxon>Bacillati</taxon>
        <taxon>Bacillota</taxon>
        <taxon>Bacilli</taxon>
        <taxon>Lactobacillales</taxon>
        <taxon>Lactobacillaceae</taxon>
        <taxon>Lactobacillus</taxon>
    </lineage>
</organism>
<name>A0ABM6VZ02_9LACO</name>
<keyword evidence="7 8" id="KW-0472">Membrane</keyword>
<comment type="subcellular location">
    <subcellularLocation>
        <location evidence="1">Cell membrane</location>
        <topology evidence="1">Multi-pass membrane protein</topology>
    </subcellularLocation>
</comment>
<feature type="transmembrane region" description="Helical" evidence="9">
    <location>
        <begin position="149"/>
        <end position="169"/>
    </location>
</feature>
<feature type="transmembrane region" description="Helical" evidence="9">
    <location>
        <begin position="302"/>
        <end position="319"/>
    </location>
</feature>
<sequence>MEMLHMSTKINRFQDFLKNRVGKSASKMAQNKVLQSIQQGMIATLPFLILGSFASIIINFPYTPFSQFLKNSGLYPFLNVPYQLTMGILAIYVTFFTAKAYGEKENIHSILPAITSVLSLVMLSPLKVLAIKGPQGKVTSTPFIPFDNIGVKGLFLGLIISILVSDFYCRLIKSKWTIKMPEGVPETISASFKSLIPVIVISIIIVIIKYLMSLTPYGDLNSAIYSLLQVPLQKIGTSPWAILLVVILNSLFFYFGIHSLAINSIVMPILYALDFQNLAAFHAGNAIPNMITWRFFYMTSKIGGTGCTLGLIIFMAFFAKSKQFKVLGRLSIVPALFNTDEPVIFGLPIVLNPIMFIPFILAPVISFIGSYICELLHIVNPVIGLALPEQTPIVISGLLQSGPAFAILQVIMIIITALIYLPFAKIADNQALAREKSEN</sequence>
<keyword evidence="3 8" id="KW-1003">Cell membrane</keyword>
<keyword evidence="12" id="KW-1185">Reference proteome</keyword>
<evidence type="ECO:0000256" key="2">
    <source>
        <dbReference type="ARBA" id="ARBA00022448"/>
    </source>
</evidence>
<evidence type="ECO:0000256" key="5">
    <source>
        <dbReference type="ARBA" id="ARBA00022692"/>
    </source>
</evidence>
<dbReference type="Proteomes" id="UP000246036">
    <property type="component" value="Chromosome"/>
</dbReference>
<dbReference type="PANTHER" id="PTHR33989:SF4">
    <property type="entry name" value="PTS SYSTEM N,N'-DIACETYLCHITOBIOSE-SPECIFIC EIIC COMPONENT"/>
    <property type="match status" value="1"/>
</dbReference>
<evidence type="ECO:0000259" key="10">
    <source>
        <dbReference type="PROSITE" id="PS51105"/>
    </source>
</evidence>
<evidence type="ECO:0000256" key="8">
    <source>
        <dbReference type="PIRNR" id="PIRNR006351"/>
    </source>
</evidence>
<feature type="transmembrane region" description="Helical" evidence="9">
    <location>
        <begin position="40"/>
        <end position="60"/>
    </location>
</feature>
<feature type="transmembrane region" description="Helical" evidence="9">
    <location>
        <begin position="404"/>
        <end position="424"/>
    </location>
</feature>
<keyword evidence="6 9" id="KW-1133">Transmembrane helix</keyword>
<evidence type="ECO:0000256" key="1">
    <source>
        <dbReference type="ARBA" id="ARBA00004651"/>
    </source>
</evidence>
<dbReference type="EMBL" id="CP029477">
    <property type="protein sequence ID" value="AWM74815.1"/>
    <property type="molecule type" value="Genomic_DNA"/>
</dbReference>
<evidence type="ECO:0000256" key="3">
    <source>
        <dbReference type="ARBA" id="ARBA00022475"/>
    </source>
</evidence>
<dbReference type="PANTHER" id="PTHR33989">
    <property type="match status" value="1"/>
</dbReference>
<feature type="transmembrane region" description="Helical" evidence="9">
    <location>
        <begin position="110"/>
        <end position="129"/>
    </location>
</feature>
<evidence type="ECO:0000256" key="6">
    <source>
        <dbReference type="ARBA" id="ARBA00022989"/>
    </source>
</evidence>
<comment type="function">
    <text evidence="8">The phosphoenolpyruvate-dependent sugar phosphotransferase system (PTS), a major carbohydrate active -transport system, catalyzes the phosphorylation of incoming sugar substrates concomitant with their translocation across the cell membrane.</text>
</comment>
<accession>A0ABM6VZ02</accession>
<dbReference type="PROSITE" id="PS51105">
    <property type="entry name" value="PTS_EIIC_TYPE_3"/>
    <property type="match status" value="1"/>
</dbReference>
<dbReference type="Pfam" id="PF02378">
    <property type="entry name" value="PTS_EIIC"/>
    <property type="match status" value="1"/>
</dbReference>
<dbReference type="NCBIfam" id="TIGR00410">
    <property type="entry name" value="lacE"/>
    <property type="match status" value="1"/>
</dbReference>
<keyword evidence="4 8" id="KW-0762">Sugar transport</keyword>
<keyword evidence="5 9" id="KW-0812">Transmembrane</keyword>
<feature type="transmembrane region" description="Helical" evidence="9">
    <location>
        <begin position="354"/>
        <end position="372"/>
    </location>
</feature>
<feature type="domain" description="PTS EIIC type-3" evidence="10">
    <location>
        <begin position="17"/>
        <end position="423"/>
    </location>
</feature>
<proteinExistence type="predicted"/>
<dbReference type="InterPro" id="IPR051088">
    <property type="entry name" value="PTS_Sugar-EIIC/EIIB"/>
</dbReference>
<keyword evidence="2 8" id="KW-0813">Transport</keyword>
<evidence type="ECO:0000256" key="9">
    <source>
        <dbReference type="SAM" id="Phobius"/>
    </source>
</evidence>
<feature type="transmembrane region" description="Helical" evidence="9">
    <location>
        <begin position="80"/>
        <end position="98"/>
    </location>
</feature>
<evidence type="ECO:0000313" key="12">
    <source>
        <dbReference type="Proteomes" id="UP000246036"/>
    </source>
</evidence>
<gene>
    <name evidence="11" type="ORF">DKL58_01870</name>
</gene>
<dbReference type="InterPro" id="IPR004796">
    <property type="entry name" value="PTS_IIC_cello"/>
</dbReference>